<dbReference type="OrthoDB" id="8538693at2"/>
<feature type="signal peptide" evidence="11">
    <location>
        <begin position="1"/>
        <end position="27"/>
    </location>
</feature>
<evidence type="ECO:0000256" key="1">
    <source>
        <dbReference type="ARBA" id="ARBA00004571"/>
    </source>
</evidence>
<accession>A0A178IGD1</accession>
<evidence type="ECO:0000256" key="5">
    <source>
        <dbReference type="ARBA" id="ARBA00022692"/>
    </source>
</evidence>
<name>A0A178IGD1_9BACT</name>
<dbReference type="Proteomes" id="UP000078486">
    <property type="component" value="Unassembled WGS sequence"/>
</dbReference>
<reference evidence="12 13" key="1">
    <citation type="submission" date="2016-01" db="EMBL/GenBank/DDBJ databases">
        <title>High potential of lignocellulose degradation of a new Verrucomicrobia species.</title>
        <authorList>
            <person name="Wang Y."/>
            <person name="Shi Y."/>
            <person name="Qiu Z."/>
            <person name="Liu S."/>
            <person name="Yang H."/>
        </authorList>
    </citation>
    <scope>NUCLEOTIDE SEQUENCE [LARGE SCALE GENOMIC DNA]</scope>
    <source>
        <strain evidence="12 13">TSB47</strain>
    </source>
</reference>
<keyword evidence="4" id="KW-0410">Iron transport</keyword>
<dbReference type="InterPro" id="IPR039426">
    <property type="entry name" value="TonB-dep_rcpt-like"/>
</dbReference>
<dbReference type="Gene3D" id="2.40.170.20">
    <property type="entry name" value="TonB-dependent receptor, beta-barrel domain"/>
    <property type="match status" value="1"/>
</dbReference>
<sequence>MHYTQALHNSLLASVIASALLSGALQAQQMPEATTAPEEPQRNIPIAASPASARSGLALPDDIIELSVFTVEESKNRGYQASRTMSGTRLNTALEDIAASISVVTKEQMMDTASVDINDIFLYEANTEGTMQYTDFQFLPSSGSTGDMYVDKTGNSPASANRIRGVGAANMSVGGFESSSGIPIDSYNVAAVEISRGPNANIFGLGGASGTVNLVLAEANLQKAAGTAQFRFDSYGGFRMNGNYNIPIKKEVLALLVAGVHDEKGFTRKPSFDDTDRLTAALKFRPFKSTVIRVSYEDYRNAASRPNSITPTDYATPWIEAGRPTWNPLTGTLTRADGTVLASGVRYNDKRTQLMPTVGGLGGPLYAGYGVTVYNDSFNTRALQQFIDNGQIAYFSMARKPDDITSGTPSPSTVSNNTYYYVTSGPIYNARHEVLWKPYGVSNKALYDWENINFYAPNREETDNWSLRLSLEQDVFKTSNQYLGVQLGYFKEKTDTYRSNLIGNSSGIPTNLMIDVNEYLLDGTPNPYFLRPFMAGSEAQRQWYQDDSEIAKVNMVYQLDLSKNKGWTRWLGRHTATAYGEYREREYGTLGYRDYVLRDDSLAWYPKHNASGVVQNEASTTYRQTTRYYMGDGAGYNIDYPAIRPSALYGENHDLYWYDALAGQWVTQPVSIGELYDANRMKHAERRTLGVVYQGSFLDDRIVPMFGYRKDRTIDWEGKERVWDANGFPDISPVYVFDDPNYGYSKNYNSGITRQAGVVLKPFDWLHLHYNQSTSFQPESLLWDLYGGVLKNPKGDSKDYGFRLYLGKQKQLYIGFNQYEMTEEHTRTGNSAGTWAQRALRLYMDYERDEFPTERDEWNLEAQAYLWVLSAKGITPQDAVDRHLYDDDPVGQEEREALRKEAWNTYIDPLGGLNYDFWLWHMGGTKKAYGDDDSVSARGKEIEINWNPNQYLTLKASITQKKAFDTSASYFTAKWLQEHLPILQSIMIPSDFKEWNGSAWVPSDLAGKPWWSTYGVDKDGGYWTGDNNPQVFYEKNIQPQMALQTATVGQQKPQTREWTVTASAAYKLAGLKTDNFLKNIDVGGSMRWFDEGAIGYLALEPDNPDERYLNYDPNRPVYDNSWFEFDFWARYRLKLLDDKVRCSIQINIRNAFEGGELRTVGVNPDGTPRNYRIIDPRWISLTTTFDF</sequence>
<evidence type="ECO:0000256" key="6">
    <source>
        <dbReference type="ARBA" id="ARBA00023004"/>
    </source>
</evidence>
<evidence type="ECO:0000256" key="3">
    <source>
        <dbReference type="ARBA" id="ARBA00022452"/>
    </source>
</evidence>
<dbReference type="PANTHER" id="PTHR32552:SF81">
    <property type="entry name" value="TONB-DEPENDENT OUTER MEMBRANE RECEPTOR"/>
    <property type="match status" value="1"/>
</dbReference>
<evidence type="ECO:0000256" key="10">
    <source>
        <dbReference type="ARBA" id="ARBA00023237"/>
    </source>
</evidence>
<dbReference type="AlphaFoldDB" id="A0A178IGD1"/>
<proteinExistence type="predicted"/>
<organism evidence="12 13">
    <name type="scientific">Termitidicoccus mucosus</name>
    <dbReference type="NCBI Taxonomy" id="1184151"/>
    <lineage>
        <taxon>Bacteria</taxon>
        <taxon>Pseudomonadati</taxon>
        <taxon>Verrucomicrobiota</taxon>
        <taxon>Opitutia</taxon>
        <taxon>Opitutales</taxon>
        <taxon>Opitutaceae</taxon>
        <taxon>Termitidicoccus</taxon>
    </lineage>
</organism>
<dbReference type="GO" id="GO:0009279">
    <property type="term" value="C:cell outer membrane"/>
    <property type="evidence" value="ECO:0007669"/>
    <property type="project" value="UniProtKB-SubCell"/>
</dbReference>
<keyword evidence="10" id="KW-0998">Cell outer membrane</keyword>
<keyword evidence="6" id="KW-0408">Iron</keyword>
<dbReference type="SUPFAM" id="SSF56935">
    <property type="entry name" value="Porins"/>
    <property type="match status" value="1"/>
</dbReference>
<evidence type="ECO:0000256" key="2">
    <source>
        <dbReference type="ARBA" id="ARBA00022448"/>
    </source>
</evidence>
<dbReference type="InterPro" id="IPR037066">
    <property type="entry name" value="Plug_dom_sf"/>
</dbReference>
<evidence type="ECO:0008006" key="14">
    <source>
        <dbReference type="Google" id="ProtNLM"/>
    </source>
</evidence>
<protein>
    <recommendedName>
        <fullName evidence="14">TonB-dependent receptor plug domain-containing protein</fullName>
    </recommendedName>
</protein>
<dbReference type="STRING" id="1184151.AW736_14915"/>
<keyword evidence="8" id="KW-0798">TonB box</keyword>
<dbReference type="EMBL" id="LRRQ01000106">
    <property type="protein sequence ID" value="OAM89083.1"/>
    <property type="molecule type" value="Genomic_DNA"/>
</dbReference>
<keyword evidence="5" id="KW-0812">Transmembrane</keyword>
<feature type="chain" id="PRO_5008088768" description="TonB-dependent receptor plug domain-containing protein" evidence="11">
    <location>
        <begin position="28"/>
        <end position="1187"/>
    </location>
</feature>
<gene>
    <name evidence="12" type="ORF">AW736_14915</name>
</gene>
<evidence type="ECO:0000256" key="7">
    <source>
        <dbReference type="ARBA" id="ARBA00023065"/>
    </source>
</evidence>
<evidence type="ECO:0000256" key="11">
    <source>
        <dbReference type="SAM" id="SignalP"/>
    </source>
</evidence>
<keyword evidence="11" id="KW-0732">Signal</keyword>
<keyword evidence="3" id="KW-1134">Transmembrane beta strand</keyword>
<dbReference type="PANTHER" id="PTHR32552">
    <property type="entry name" value="FERRICHROME IRON RECEPTOR-RELATED"/>
    <property type="match status" value="1"/>
</dbReference>
<keyword evidence="2" id="KW-0813">Transport</keyword>
<dbReference type="InterPro" id="IPR036942">
    <property type="entry name" value="Beta-barrel_TonB_sf"/>
</dbReference>
<evidence type="ECO:0000313" key="12">
    <source>
        <dbReference type="EMBL" id="OAM89083.1"/>
    </source>
</evidence>
<keyword evidence="9" id="KW-0472">Membrane</keyword>
<evidence type="ECO:0000313" key="13">
    <source>
        <dbReference type="Proteomes" id="UP000078486"/>
    </source>
</evidence>
<comment type="subcellular location">
    <subcellularLocation>
        <location evidence="1">Cell outer membrane</location>
        <topology evidence="1">Multi-pass membrane protein</topology>
    </subcellularLocation>
</comment>
<keyword evidence="7" id="KW-0406">Ion transport</keyword>
<evidence type="ECO:0000256" key="9">
    <source>
        <dbReference type="ARBA" id="ARBA00023136"/>
    </source>
</evidence>
<dbReference type="GO" id="GO:0006826">
    <property type="term" value="P:iron ion transport"/>
    <property type="evidence" value="ECO:0007669"/>
    <property type="project" value="UniProtKB-KW"/>
</dbReference>
<evidence type="ECO:0000256" key="4">
    <source>
        <dbReference type="ARBA" id="ARBA00022496"/>
    </source>
</evidence>
<comment type="caution">
    <text evidence="12">The sequence shown here is derived from an EMBL/GenBank/DDBJ whole genome shotgun (WGS) entry which is preliminary data.</text>
</comment>
<dbReference type="RefSeq" id="WP_068770961.1">
    <property type="nucleotide sequence ID" value="NZ_CP109796.1"/>
</dbReference>
<keyword evidence="13" id="KW-1185">Reference proteome</keyword>
<evidence type="ECO:0000256" key="8">
    <source>
        <dbReference type="ARBA" id="ARBA00023077"/>
    </source>
</evidence>
<dbReference type="Gene3D" id="2.170.130.10">
    <property type="entry name" value="TonB-dependent receptor, plug domain"/>
    <property type="match status" value="1"/>
</dbReference>